<accession>A0ABD5Z1W5</accession>
<gene>
    <name evidence="2" type="ORF">ACFQJ9_06980</name>
</gene>
<sequence length="338" mass="36470">MWQTGPEADRPEWRVVEEVPVTSTIYGVAQTSEGPYAVSGGGVLIANRDGDEGWEVVFDDGPATRDSRLKAIDVTDDGKRVWIAGSSGALAAYDVEERRKYDYSYPKEMTSSWEGLTVSGEAGSEKALVANGSGEVLPFTVDGFDVDWAPVSKPAKKGSTIAALAAGPDGTGYAVDTSGNAFKTTKEEGWEDIGIVNAQVGFYDIFAGPNGRVYVAAGDGRLYRYDDSYRSWTPIGVAKETLRAVDLFQEQLVVLGASGTIYQRRMGGERWEKIHSPTSKDLYDLSLGYPDVAVGEGGTVIKRPRGHTRQSGKSADGDNYENRGEFWDGADDDQNSGN</sequence>
<name>A0ABD5Z1W5_9EURY</name>
<dbReference type="Proteomes" id="UP001596447">
    <property type="component" value="Unassembled WGS sequence"/>
</dbReference>
<feature type="region of interest" description="Disordered" evidence="1">
    <location>
        <begin position="298"/>
        <end position="338"/>
    </location>
</feature>
<reference evidence="2 3" key="1">
    <citation type="journal article" date="2019" name="Int. J. Syst. Evol. Microbiol.">
        <title>The Global Catalogue of Microorganisms (GCM) 10K type strain sequencing project: providing services to taxonomists for standard genome sequencing and annotation.</title>
        <authorList>
            <consortium name="The Broad Institute Genomics Platform"/>
            <consortium name="The Broad Institute Genome Sequencing Center for Infectious Disease"/>
            <person name="Wu L."/>
            <person name="Ma J."/>
        </authorList>
    </citation>
    <scope>NUCLEOTIDE SEQUENCE [LARGE SCALE GENOMIC DNA]</scope>
    <source>
        <strain evidence="2 3">XZGYJ-43</strain>
    </source>
</reference>
<dbReference type="RefSeq" id="WP_279529105.1">
    <property type="nucleotide sequence ID" value="NZ_CP122312.1"/>
</dbReference>
<keyword evidence="3" id="KW-1185">Reference proteome</keyword>
<dbReference type="EMBL" id="JBHTAR010000011">
    <property type="protein sequence ID" value="MFC7199161.1"/>
    <property type="molecule type" value="Genomic_DNA"/>
</dbReference>
<dbReference type="SUPFAM" id="SSF101898">
    <property type="entry name" value="NHL repeat"/>
    <property type="match status" value="1"/>
</dbReference>
<evidence type="ECO:0000313" key="2">
    <source>
        <dbReference type="EMBL" id="MFC7199161.1"/>
    </source>
</evidence>
<feature type="compositionally biased region" description="Acidic residues" evidence="1">
    <location>
        <begin position="328"/>
        <end position="338"/>
    </location>
</feature>
<organism evidence="2 3">
    <name type="scientific">Halospeciosus flavus</name>
    <dbReference type="NCBI Taxonomy" id="3032283"/>
    <lineage>
        <taxon>Archaea</taxon>
        <taxon>Methanobacteriati</taxon>
        <taxon>Methanobacteriota</taxon>
        <taxon>Stenosarchaea group</taxon>
        <taxon>Halobacteria</taxon>
        <taxon>Halobacteriales</taxon>
        <taxon>Halobacteriaceae</taxon>
        <taxon>Halospeciosus</taxon>
    </lineage>
</organism>
<proteinExistence type="predicted"/>
<evidence type="ECO:0000313" key="3">
    <source>
        <dbReference type="Proteomes" id="UP001596447"/>
    </source>
</evidence>
<protein>
    <submittedName>
        <fullName evidence="2">WD40/YVTN/BNR-like repeat-containing protein</fullName>
    </submittedName>
</protein>
<dbReference type="Gene3D" id="2.115.10.10">
    <property type="entry name" value="Tachylectin 2"/>
    <property type="match status" value="1"/>
</dbReference>
<evidence type="ECO:0000256" key="1">
    <source>
        <dbReference type="SAM" id="MobiDB-lite"/>
    </source>
</evidence>
<comment type="caution">
    <text evidence="2">The sequence shown here is derived from an EMBL/GenBank/DDBJ whole genome shotgun (WGS) entry which is preliminary data.</text>
</comment>
<dbReference type="AlphaFoldDB" id="A0ABD5Z1W5"/>